<evidence type="ECO:0008006" key="3">
    <source>
        <dbReference type="Google" id="ProtNLM"/>
    </source>
</evidence>
<comment type="caution">
    <text evidence="1">The sequence shown here is derived from an EMBL/GenBank/DDBJ whole genome shotgun (WGS) entry which is preliminary data.</text>
</comment>
<dbReference type="PANTHER" id="PTHR13192:SF3">
    <property type="entry name" value="COBALAMIN TRAFFICKING PROTEIN CBLD"/>
    <property type="match status" value="1"/>
</dbReference>
<dbReference type="Pfam" id="PF10229">
    <property type="entry name" value="MMADHC"/>
    <property type="match status" value="1"/>
</dbReference>
<proteinExistence type="predicted"/>
<protein>
    <recommendedName>
        <fullName evidence="3">Methylmalonic aciduria and homocystinuria type D protein</fullName>
    </recommendedName>
</protein>
<reference evidence="1 2" key="1">
    <citation type="submission" date="2024-08" db="EMBL/GenBank/DDBJ databases">
        <title>Gnathostoma spinigerum genome.</title>
        <authorList>
            <person name="Gonzalez-Bertolin B."/>
            <person name="Monzon S."/>
            <person name="Zaballos A."/>
            <person name="Jimenez P."/>
            <person name="Dekumyoy P."/>
            <person name="Varona S."/>
            <person name="Cuesta I."/>
            <person name="Sumanam S."/>
            <person name="Adisakwattana P."/>
            <person name="Gasser R.B."/>
            <person name="Hernandez-Gonzalez A."/>
            <person name="Young N.D."/>
            <person name="Perteguer M.J."/>
        </authorList>
    </citation>
    <scope>NUCLEOTIDE SEQUENCE [LARGE SCALE GENOMIC DNA]</scope>
    <source>
        <strain evidence="1">AL3</strain>
        <tissue evidence="1">Liver</tissue>
    </source>
</reference>
<dbReference type="Proteomes" id="UP001608902">
    <property type="component" value="Unassembled WGS sequence"/>
</dbReference>
<evidence type="ECO:0000313" key="2">
    <source>
        <dbReference type="Proteomes" id="UP001608902"/>
    </source>
</evidence>
<sequence length="276" mass="30639">MMALRSGTNKMNVYCANMRMLTARMQAFSTQTQQGTTVVVFLNKEPSNQNKLLGPDKRFPLPGDVSSQASYSMEMSKKSEMVEPKVAAPSMTVNELLEKSVNDIKRAPVTGGNSFAEKNVEMKAVECPKLLKKDLRELFPGMDFTNQEISVLNVTQKSNNDMSAWSIDMEVERMQLTAAFIESATAICNVLSRFGYWADFIDPSSGRPYLGKFTNATLFETDDRYRSLGFEIEDAGCCKILKHVMWGANAFVGTIFTNAPIKSSAIEAILAKVNTE</sequence>
<keyword evidence="2" id="KW-1185">Reference proteome</keyword>
<dbReference type="AlphaFoldDB" id="A0ABD6EEC9"/>
<dbReference type="InterPro" id="IPR019362">
    <property type="entry name" value="MMADHC"/>
</dbReference>
<gene>
    <name evidence="1" type="ORF">AB6A40_005068</name>
</gene>
<accession>A0ABD6EEC9</accession>
<name>A0ABD6EEC9_9BILA</name>
<dbReference type="EMBL" id="JBGFUD010003121">
    <property type="protein sequence ID" value="MFH4978359.1"/>
    <property type="molecule type" value="Genomic_DNA"/>
</dbReference>
<organism evidence="1 2">
    <name type="scientific">Gnathostoma spinigerum</name>
    <dbReference type="NCBI Taxonomy" id="75299"/>
    <lineage>
        <taxon>Eukaryota</taxon>
        <taxon>Metazoa</taxon>
        <taxon>Ecdysozoa</taxon>
        <taxon>Nematoda</taxon>
        <taxon>Chromadorea</taxon>
        <taxon>Rhabditida</taxon>
        <taxon>Spirurina</taxon>
        <taxon>Gnathostomatomorpha</taxon>
        <taxon>Gnathostomatoidea</taxon>
        <taxon>Gnathostomatidae</taxon>
        <taxon>Gnathostoma</taxon>
    </lineage>
</organism>
<dbReference type="PANTHER" id="PTHR13192">
    <property type="entry name" value="MY011 PROTEIN"/>
    <property type="match status" value="1"/>
</dbReference>
<evidence type="ECO:0000313" key="1">
    <source>
        <dbReference type="EMBL" id="MFH4978359.1"/>
    </source>
</evidence>